<dbReference type="SMART" id="SM00033">
    <property type="entry name" value="CH"/>
    <property type="match status" value="2"/>
</dbReference>
<dbReference type="Proteomes" id="UP000014978">
    <property type="component" value="Unassembled WGS sequence"/>
</dbReference>
<organism evidence="7 8">
    <name type="scientific">Spraguea lophii (strain 42_110)</name>
    <name type="common">Microsporidian parasite</name>
    <dbReference type="NCBI Taxonomy" id="1358809"/>
    <lineage>
        <taxon>Eukaryota</taxon>
        <taxon>Fungi</taxon>
        <taxon>Fungi incertae sedis</taxon>
        <taxon>Microsporidia</taxon>
        <taxon>Spragueidae</taxon>
        <taxon>Spraguea</taxon>
    </lineage>
</organism>
<dbReference type="InterPro" id="IPR001589">
    <property type="entry name" value="Actinin_actin-bd_CS"/>
</dbReference>
<evidence type="ECO:0000259" key="5">
    <source>
        <dbReference type="PROSITE" id="PS50021"/>
    </source>
</evidence>
<dbReference type="Pfam" id="PF00307">
    <property type="entry name" value="CH"/>
    <property type="match status" value="2"/>
</dbReference>
<evidence type="ECO:0000313" key="8">
    <source>
        <dbReference type="Proteomes" id="UP000014978"/>
    </source>
</evidence>
<dbReference type="PROSITE" id="PS50021">
    <property type="entry name" value="CH"/>
    <property type="match status" value="2"/>
</dbReference>
<accession>S7WBV7</accession>
<dbReference type="SUPFAM" id="SSF47576">
    <property type="entry name" value="Calponin-homology domain, CH-domain"/>
    <property type="match status" value="1"/>
</dbReference>
<dbReference type="InterPro" id="IPR018247">
    <property type="entry name" value="EF_Hand_1_Ca_BS"/>
</dbReference>
<dbReference type="InterPro" id="IPR011992">
    <property type="entry name" value="EF-hand-dom_pair"/>
</dbReference>
<dbReference type="PROSITE" id="PS50222">
    <property type="entry name" value="EF_HAND_2"/>
    <property type="match status" value="1"/>
</dbReference>
<dbReference type="Gene3D" id="1.10.238.10">
    <property type="entry name" value="EF-hand"/>
    <property type="match status" value="1"/>
</dbReference>
<evidence type="ECO:0000313" key="7">
    <source>
        <dbReference type="EMBL" id="EPR79227.1"/>
    </source>
</evidence>
<dbReference type="STRING" id="1358809.S7WBV7"/>
<dbReference type="Gene3D" id="1.10.418.10">
    <property type="entry name" value="Calponin-like domain"/>
    <property type="match status" value="2"/>
</dbReference>
<feature type="coiled-coil region" evidence="4">
    <location>
        <begin position="266"/>
        <end position="293"/>
    </location>
</feature>
<sequence>MSTDNNWINVQKKTFTKWINSLLKKNNIKDAEIKDLKEDIKSGIPIMHILRILTSKAQGNTVDKEMLLKHFNQNPVSRIQKMENWNSIITYVQSKTKLVNVGAPDIVDSNEKLILGFIWTLIIKFSILGTGDGEEDATTASLKRKILNWCRAVTAEYDNVDIKDFTKSWKDGLAFNAIVHHFEPEMVGNYDNLRSSDADKNLDSIFNIADKKLNIPKLLDVEDLTESIIPDEKSVFTYVSQYYNRFYDYKIKNKDNKNKEENKILIDNLINFIHEYEKEAQELINLDSKSKNEITILLEIIEKLIEKFMNIQLLSKNKEDKFLQVSLLLGKINTVLKYFNFQEYIPSQTSYKIDNLRQLLTDSKYEENLLEKNNIVIKNTKKIERENVEDLYKTLCATVDIKENTNNLSNNTGDYSSSKDFYNTMNNTSSGKVNAGESQYSTQTLLGKKEELIQQLIKNYNSTKKLLSKASNIFKSMDSTNKGYISFDEVLSILSLLGIDSKINIKEDGDENKEKVIEYEEFMKIVENSLTDEYSSIKVMKNGNEEVTELVRKIGIN</sequence>
<dbReference type="InterPro" id="IPR001715">
    <property type="entry name" value="CH_dom"/>
</dbReference>
<comment type="caution">
    <text evidence="7">The sequence shown here is derived from an EMBL/GenBank/DDBJ whole genome shotgun (WGS) entry which is preliminary data.</text>
</comment>
<dbReference type="InterPro" id="IPR002048">
    <property type="entry name" value="EF_hand_dom"/>
</dbReference>
<dbReference type="GO" id="GO:0003779">
    <property type="term" value="F:actin binding"/>
    <property type="evidence" value="ECO:0007669"/>
    <property type="project" value="UniProtKB-KW"/>
</dbReference>
<feature type="domain" description="EF-hand" evidence="6">
    <location>
        <begin position="465"/>
        <end position="500"/>
    </location>
</feature>
<proteinExistence type="predicted"/>
<keyword evidence="8" id="KW-1185">Reference proteome</keyword>
<feature type="domain" description="Calponin-homology (CH)" evidence="5">
    <location>
        <begin position="9"/>
        <end position="126"/>
    </location>
</feature>
<evidence type="ECO:0000256" key="2">
    <source>
        <dbReference type="ARBA" id="ARBA00022837"/>
    </source>
</evidence>
<dbReference type="GO" id="GO:0005509">
    <property type="term" value="F:calcium ion binding"/>
    <property type="evidence" value="ECO:0007669"/>
    <property type="project" value="InterPro"/>
</dbReference>
<dbReference type="AlphaFoldDB" id="S7WBV7"/>
<dbReference type="PROSITE" id="PS00018">
    <property type="entry name" value="EF_HAND_1"/>
    <property type="match status" value="1"/>
</dbReference>
<keyword evidence="4" id="KW-0175">Coiled coil</keyword>
<keyword evidence="2" id="KW-0106">Calcium</keyword>
<feature type="domain" description="Calponin-homology (CH)" evidence="5">
    <location>
        <begin position="140"/>
        <end position="247"/>
    </location>
</feature>
<dbReference type="InterPro" id="IPR036872">
    <property type="entry name" value="CH_dom_sf"/>
</dbReference>
<keyword evidence="1" id="KW-0677">Repeat</keyword>
<dbReference type="VEuPathDB" id="MicrosporidiaDB:SLOPH_123"/>
<evidence type="ECO:0000256" key="4">
    <source>
        <dbReference type="SAM" id="Coils"/>
    </source>
</evidence>
<keyword evidence="3" id="KW-0009">Actin-binding</keyword>
<dbReference type="FunCoup" id="S7WBV7">
    <property type="interactions" value="5"/>
</dbReference>
<name>S7WBV7_SPRLO</name>
<dbReference type="PANTHER" id="PTHR11915">
    <property type="entry name" value="SPECTRIN/FILAMIN RELATED CYTOSKELETAL PROTEIN"/>
    <property type="match status" value="1"/>
</dbReference>
<evidence type="ECO:0000256" key="1">
    <source>
        <dbReference type="ARBA" id="ARBA00022737"/>
    </source>
</evidence>
<dbReference type="EMBL" id="ATCN01000336">
    <property type="protein sequence ID" value="EPR79227.1"/>
    <property type="molecule type" value="Genomic_DNA"/>
</dbReference>
<protein>
    <submittedName>
        <fullName evidence="7">Alpha-actinin</fullName>
    </submittedName>
</protein>
<dbReference type="OrthoDB" id="10017054at2759"/>
<dbReference type="SUPFAM" id="SSF47473">
    <property type="entry name" value="EF-hand"/>
    <property type="match status" value="1"/>
</dbReference>
<evidence type="ECO:0000259" key="6">
    <source>
        <dbReference type="PROSITE" id="PS50222"/>
    </source>
</evidence>
<dbReference type="PROSITE" id="PS00019">
    <property type="entry name" value="ACTININ_1"/>
    <property type="match status" value="1"/>
</dbReference>
<evidence type="ECO:0000256" key="3">
    <source>
        <dbReference type="ARBA" id="ARBA00023203"/>
    </source>
</evidence>
<dbReference type="HOGENOM" id="CLU_005217_0_2_1"/>
<dbReference type="InParanoid" id="S7WBV7"/>
<gene>
    <name evidence="7" type="ORF">SLOPH_123</name>
</gene>
<reference evidence="8" key="1">
    <citation type="journal article" date="2013" name="PLoS Genet.">
        <title>The genome of Spraguea lophii and the basis of host-microsporidian interactions.</title>
        <authorList>
            <person name="Campbell S.E."/>
            <person name="Williams T.A."/>
            <person name="Yousuf A."/>
            <person name="Soanes D.M."/>
            <person name="Paszkiewicz K.H."/>
            <person name="Williams B.A.P."/>
        </authorList>
    </citation>
    <scope>NUCLEOTIDE SEQUENCE [LARGE SCALE GENOMIC DNA]</scope>
    <source>
        <strain evidence="8">42_110</strain>
    </source>
</reference>